<dbReference type="RefSeq" id="WP_380162841.1">
    <property type="nucleotide sequence ID" value="NZ_JBHTNU010000002.1"/>
</dbReference>
<name>A0ABW4C7X3_9BACL</name>
<dbReference type="InterPro" id="IPR059117">
    <property type="entry name" value="APS_kinase_dom"/>
</dbReference>
<keyword evidence="2" id="KW-0547">Nucleotide-binding</keyword>
<keyword evidence="3" id="KW-0067">ATP-binding</keyword>
<dbReference type="EMBL" id="JBHTNU010000002">
    <property type="protein sequence ID" value="MFD1425820.1"/>
    <property type="molecule type" value="Genomic_DNA"/>
</dbReference>
<gene>
    <name evidence="5" type="ORF">ACFQ4Y_02570</name>
</gene>
<dbReference type="SUPFAM" id="SSF52540">
    <property type="entry name" value="P-loop containing nucleoside triphosphate hydrolases"/>
    <property type="match status" value="1"/>
</dbReference>
<organism evidence="5 6">
    <name type="scientific">Kroppenstedtia sanguinis</name>
    <dbReference type="NCBI Taxonomy" id="1380684"/>
    <lineage>
        <taxon>Bacteria</taxon>
        <taxon>Bacillati</taxon>
        <taxon>Bacillota</taxon>
        <taxon>Bacilli</taxon>
        <taxon>Bacillales</taxon>
        <taxon>Thermoactinomycetaceae</taxon>
        <taxon>Kroppenstedtia</taxon>
    </lineage>
</organism>
<dbReference type="GO" id="GO:0004020">
    <property type="term" value="F:adenylylsulfate kinase activity"/>
    <property type="evidence" value="ECO:0007669"/>
    <property type="project" value="UniProtKB-EC"/>
</dbReference>
<evidence type="ECO:0000259" key="4">
    <source>
        <dbReference type="Pfam" id="PF01583"/>
    </source>
</evidence>
<accession>A0ABW4C7X3</accession>
<feature type="domain" description="APS kinase" evidence="4">
    <location>
        <begin position="1"/>
        <end position="39"/>
    </location>
</feature>
<proteinExistence type="predicted"/>
<evidence type="ECO:0000313" key="6">
    <source>
        <dbReference type="Proteomes" id="UP001597282"/>
    </source>
</evidence>
<keyword evidence="5" id="KW-0418">Kinase</keyword>
<dbReference type="Pfam" id="PF01583">
    <property type="entry name" value="APS_kinase"/>
    <property type="match status" value="1"/>
</dbReference>
<dbReference type="InterPro" id="IPR027417">
    <property type="entry name" value="P-loop_NTPase"/>
</dbReference>
<dbReference type="EC" id="2.7.1.25" evidence="5"/>
<evidence type="ECO:0000256" key="1">
    <source>
        <dbReference type="ARBA" id="ARBA00022679"/>
    </source>
</evidence>
<evidence type="ECO:0000256" key="3">
    <source>
        <dbReference type="ARBA" id="ARBA00022840"/>
    </source>
</evidence>
<dbReference type="Proteomes" id="UP001597282">
    <property type="component" value="Unassembled WGS sequence"/>
</dbReference>
<dbReference type="PROSITE" id="PS51219">
    <property type="entry name" value="DPCK"/>
    <property type="match status" value="1"/>
</dbReference>
<keyword evidence="6" id="KW-1185">Reference proteome</keyword>
<sequence>MIWLTGHSRTGKTTLARRLEEHFRSMNHRLFRLDSDTLSPSIIKPQAST</sequence>
<evidence type="ECO:0000313" key="5">
    <source>
        <dbReference type="EMBL" id="MFD1425820.1"/>
    </source>
</evidence>
<evidence type="ECO:0000256" key="2">
    <source>
        <dbReference type="ARBA" id="ARBA00022741"/>
    </source>
</evidence>
<dbReference type="Gene3D" id="3.40.50.300">
    <property type="entry name" value="P-loop containing nucleotide triphosphate hydrolases"/>
    <property type="match status" value="1"/>
</dbReference>
<dbReference type="InterPro" id="IPR001977">
    <property type="entry name" value="Depp_CoAkinase"/>
</dbReference>
<keyword evidence="1 5" id="KW-0808">Transferase</keyword>
<reference evidence="6" key="1">
    <citation type="journal article" date="2019" name="Int. J. Syst. Evol. Microbiol.">
        <title>The Global Catalogue of Microorganisms (GCM) 10K type strain sequencing project: providing services to taxonomists for standard genome sequencing and annotation.</title>
        <authorList>
            <consortium name="The Broad Institute Genomics Platform"/>
            <consortium name="The Broad Institute Genome Sequencing Center for Infectious Disease"/>
            <person name="Wu L."/>
            <person name="Ma J."/>
        </authorList>
    </citation>
    <scope>NUCLEOTIDE SEQUENCE [LARGE SCALE GENOMIC DNA]</scope>
    <source>
        <strain evidence="6">S1</strain>
    </source>
</reference>
<comment type="caution">
    <text evidence="5">The sequence shown here is derived from an EMBL/GenBank/DDBJ whole genome shotgun (WGS) entry which is preliminary data.</text>
</comment>
<protein>
    <submittedName>
        <fullName evidence="5">Adenylyl-sulfate kinase</fullName>
        <ecNumber evidence="5">2.7.1.25</ecNumber>
    </submittedName>
</protein>